<dbReference type="PANTHER" id="PTHR42865">
    <property type="entry name" value="PROTON/GLUTAMATE-ASPARTATE SYMPORTER"/>
    <property type="match status" value="1"/>
</dbReference>
<evidence type="ECO:0000313" key="9">
    <source>
        <dbReference type="EMBL" id="RDU50089.1"/>
    </source>
</evidence>
<evidence type="ECO:0000313" key="11">
    <source>
        <dbReference type="Proteomes" id="UP000629596"/>
    </source>
</evidence>
<feature type="transmembrane region" description="Helical" evidence="7">
    <location>
        <begin position="212"/>
        <end position="232"/>
    </location>
</feature>
<evidence type="ECO:0000256" key="3">
    <source>
        <dbReference type="ARBA" id="ARBA00022475"/>
    </source>
</evidence>
<keyword evidence="2" id="KW-0813">Transport</keyword>
<keyword evidence="5 7" id="KW-1133">Transmembrane helix</keyword>
<comment type="caution">
    <text evidence="9">The sequence shown here is derived from an EMBL/GenBank/DDBJ whole genome shotgun (WGS) entry which is preliminary data.</text>
</comment>
<keyword evidence="11" id="KW-1185">Reference proteome</keyword>
<dbReference type="EMBL" id="JACRTI010000009">
    <property type="protein sequence ID" value="MBC8601223.1"/>
    <property type="molecule type" value="Genomic_DNA"/>
</dbReference>
<feature type="transmembrane region" description="Helical" evidence="7">
    <location>
        <begin position="51"/>
        <end position="72"/>
    </location>
</feature>
<reference evidence="8 11" key="2">
    <citation type="submission" date="2020-08" db="EMBL/GenBank/DDBJ databases">
        <title>Genome public.</title>
        <authorList>
            <person name="Liu C."/>
            <person name="Sun Q."/>
        </authorList>
    </citation>
    <scope>NUCLEOTIDE SEQUENCE [LARGE SCALE GENOMIC DNA]</scope>
    <source>
        <strain evidence="8 11">426_9</strain>
    </source>
</reference>
<sequence>MKQYNTSKKNKKFSFPLYMQILAGMIIGVIIGIAAIQINGEKFIQDWIRPWGQIFIRLLQLIAIPLVFISLIKGVTGLKDISKFSRIGGKTVLIYLGTTLVAVLIGLFMGLAVKPGKLVNREQVAHLQENYQSIVEEKKQAAVETHDKGPLHFLNDIVPNNIVSATADNSKMLQVIFFAIFFGIAALAVPADKIAPVIALFDGLNDTILRMVDYIIKFAPWGVAALMAGLVTDFNGDASIFSALGVYALTVVAAMFVLVLGFYPVLIHFFTNIHFKDFIRTLYPVQLFAFTTSSSAATLPVTMETVERDLHVSQEVSSFVLPVGTTINMDGTSCYQSIAILFIAQVLGIDLSLTQLIIIVAMTILSSIGTPAIPGGSYVILTMVLTSVGIPAEGLALILGIDRPLDMLRTAVNVTGDAAVSTIVDRSTNPNK</sequence>
<feature type="transmembrane region" description="Helical" evidence="7">
    <location>
        <begin position="172"/>
        <end position="191"/>
    </location>
</feature>
<dbReference type="GO" id="GO:0005886">
    <property type="term" value="C:plasma membrane"/>
    <property type="evidence" value="ECO:0007669"/>
    <property type="project" value="UniProtKB-SubCell"/>
</dbReference>
<dbReference type="PANTHER" id="PTHR42865:SF7">
    <property type="entry name" value="PROTON_GLUTAMATE-ASPARTATE SYMPORTER"/>
    <property type="match status" value="1"/>
</dbReference>
<dbReference type="Pfam" id="PF00375">
    <property type="entry name" value="SDF"/>
    <property type="match status" value="1"/>
</dbReference>
<feature type="transmembrane region" description="Helical" evidence="7">
    <location>
        <begin position="338"/>
        <end position="365"/>
    </location>
</feature>
<evidence type="ECO:0000313" key="8">
    <source>
        <dbReference type="EMBL" id="MBC8601223.1"/>
    </source>
</evidence>
<accession>A0A3D8HGH7</accession>
<evidence type="ECO:0000256" key="5">
    <source>
        <dbReference type="ARBA" id="ARBA00022989"/>
    </source>
</evidence>
<evidence type="ECO:0000313" key="10">
    <source>
        <dbReference type="Proteomes" id="UP000256321"/>
    </source>
</evidence>
<feature type="transmembrane region" description="Helical" evidence="7">
    <location>
        <begin position="21"/>
        <end position="39"/>
    </location>
</feature>
<keyword evidence="6 7" id="KW-0472">Membrane</keyword>
<dbReference type="InterPro" id="IPR001991">
    <property type="entry name" value="Na-dicarboxylate_symporter"/>
</dbReference>
<evidence type="ECO:0000256" key="4">
    <source>
        <dbReference type="ARBA" id="ARBA00022692"/>
    </source>
</evidence>
<keyword evidence="4 7" id="KW-0812">Transmembrane</keyword>
<feature type="transmembrane region" description="Helical" evidence="7">
    <location>
        <begin position="377"/>
        <end position="399"/>
    </location>
</feature>
<evidence type="ECO:0000256" key="6">
    <source>
        <dbReference type="ARBA" id="ARBA00023136"/>
    </source>
</evidence>
<comment type="subcellular location">
    <subcellularLocation>
        <location evidence="1">Cell membrane</location>
        <topology evidence="1">Multi-pass membrane protein</topology>
    </subcellularLocation>
</comment>
<dbReference type="EMBL" id="QREV01000009">
    <property type="protein sequence ID" value="RDU50089.1"/>
    <property type="molecule type" value="Genomic_DNA"/>
</dbReference>
<dbReference type="AlphaFoldDB" id="A0A3D8HGH7"/>
<dbReference type="Proteomes" id="UP000629596">
    <property type="component" value="Unassembled WGS sequence"/>
</dbReference>
<dbReference type="InterPro" id="IPR036458">
    <property type="entry name" value="Na:dicarbo_symporter_sf"/>
</dbReference>
<feature type="transmembrane region" description="Helical" evidence="7">
    <location>
        <begin position="244"/>
        <end position="270"/>
    </location>
</feature>
<dbReference type="GO" id="GO:0015293">
    <property type="term" value="F:symporter activity"/>
    <property type="evidence" value="ECO:0007669"/>
    <property type="project" value="UniProtKB-KW"/>
</dbReference>
<proteinExistence type="predicted"/>
<reference evidence="9 10" key="1">
    <citation type="submission" date="2018-07" db="EMBL/GenBank/DDBJ databases">
        <title>Parabacteroides acidifaciens nov. sp., isolated from human feces.</title>
        <authorList>
            <person name="Wang Y.J."/>
        </authorList>
    </citation>
    <scope>NUCLEOTIDE SEQUENCE [LARGE SCALE GENOMIC DNA]</scope>
    <source>
        <strain evidence="9 10">426-9</strain>
    </source>
</reference>
<dbReference type="Gene3D" id="1.10.3860.10">
    <property type="entry name" value="Sodium:dicarboxylate symporter"/>
    <property type="match status" value="1"/>
</dbReference>
<name>A0A3D8HGH7_9BACT</name>
<organism evidence="9 10">
    <name type="scientific">Parabacteroides acidifaciens</name>
    <dbReference type="NCBI Taxonomy" id="2290935"/>
    <lineage>
        <taxon>Bacteria</taxon>
        <taxon>Pseudomonadati</taxon>
        <taxon>Bacteroidota</taxon>
        <taxon>Bacteroidia</taxon>
        <taxon>Bacteroidales</taxon>
        <taxon>Tannerellaceae</taxon>
        <taxon>Parabacteroides</taxon>
    </lineage>
</organism>
<dbReference type="Proteomes" id="UP000256321">
    <property type="component" value="Unassembled WGS sequence"/>
</dbReference>
<gene>
    <name evidence="9" type="ORF">DWU89_05870</name>
    <name evidence="8" type="ORF">H8784_05745</name>
</gene>
<dbReference type="SUPFAM" id="SSF118215">
    <property type="entry name" value="Proton glutamate symport protein"/>
    <property type="match status" value="1"/>
</dbReference>
<evidence type="ECO:0000256" key="7">
    <source>
        <dbReference type="SAM" id="Phobius"/>
    </source>
</evidence>
<evidence type="ECO:0000256" key="1">
    <source>
        <dbReference type="ARBA" id="ARBA00004651"/>
    </source>
</evidence>
<feature type="transmembrane region" description="Helical" evidence="7">
    <location>
        <begin position="92"/>
        <end position="113"/>
    </location>
</feature>
<keyword evidence="3" id="KW-1003">Cell membrane</keyword>
<dbReference type="PRINTS" id="PR00173">
    <property type="entry name" value="EDTRNSPORT"/>
</dbReference>
<protein>
    <submittedName>
        <fullName evidence="9">Dicarboxylate/amino acid:cation symporter</fullName>
    </submittedName>
</protein>
<evidence type="ECO:0000256" key="2">
    <source>
        <dbReference type="ARBA" id="ARBA00022448"/>
    </source>
</evidence>